<accession>A0A0F9GCR0</accession>
<dbReference type="PANTHER" id="PTHR30160:SF7">
    <property type="entry name" value="ADP-HEPTOSE--LPS HEPTOSYLTRANSFERASE 2"/>
    <property type="match status" value="1"/>
</dbReference>
<evidence type="ECO:0000256" key="2">
    <source>
        <dbReference type="ARBA" id="ARBA00022679"/>
    </source>
</evidence>
<organism evidence="3">
    <name type="scientific">marine sediment metagenome</name>
    <dbReference type="NCBI Taxonomy" id="412755"/>
    <lineage>
        <taxon>unclassified sequences</taxon>
        <taxon>metagenomes</taxon>
        <taxon>ecological metagenomes</taxon>
    </lineage>
</organism>
<dbReference type="AlphaFoldDB" id="A0A0F9GCR0"/>
<dbReference type="GO" id="GO:0008713">
    <property type="term" value="F:ADP-heptose-lipopolysaccharide heptosyltransferase activity"/>
    <property type="evidence" value="ECO:0007669"/>
    <property type="project" value="TreeGrafter"/>
</dbReference>
<dbReference type="SUPFAM" id="SSF53756">
    <property type="entry name" value="UDP-Glycosyltransferase/glycogen phosphorylase"/>
    <property type="match status" value="1"/>
</dbReference>
<evidence type="ECO:0000313" key="3">
    <source>
        <dbReference type="EMBL" id="KKL60962.1"/>
    </source>
</evidence>
<dbReference type="InterPro" id="IPR051199">
    <property type="entry name" value="LPS_LOS_Heptosyltrfase"/>
</dbReference>
<keyword evidence="1" id="KW-0328">Glycosyltransferase</keyword>
<sequence length="215" mass="24642">MEKEQIYYKTLVKINEIIVGTLQSIIHGETEEYKKEIENAKELLYQRGYKDDQRLIGINPVAKYGMAKCWPIERYKEVAKRLCSNEKNFIVFLGDFDSRDVIKNICLDMPDRVINLAGKTTLRELVALISQLDLFLTNDSGPMHIAAGFDIDQIALFGSTSDVLTGPYSEKAIVINKKVECSPCYKRVCPIDFRCMLKISVDEVFDKMIDILKKK</sequence>
<dbReference type="GO" id="GO:0009244">
    <property type="term" value="P:lipopolysaccharide core region biosynthetic process"/>
    <property type="evidence" value="ECO:0007669"/>
    <property type="project" value="TreeGrafter"/>
</dbReference>
<protein>
    <recommendedName>
        <fullName evidence="4">Lipopolysaccharide heptosyltransferase II</fullName>
    </recommendedName>
</protein>
<dbReference type="InterPro" id="IPR002201">
    <property type="entry name" value="Glyco_trans_9"/>
</dbReference>
<evidence type="ECO:0000256" key="1">
    <source>
        <dbReference type="ARBA" id="ARBA00022676"/>
    </source>
</evidence>
<dbReference type="PANTHER" id="PTHR30160">
    <property type="entry name" value="TETRAACYLDISACCHARIDE 4'-KINASE-RELATED"/>
    <property type="match status" value="1"/>
</dbReference>
<reference evidence="3" key="1">
    <citation type="journal article" date="2015" name="Nature">
        <title>Complex archaea that bridge the gap between prokaryotes and eukaryotes.</title>
        <authorList>
            <person name="Spang A."/>
            <person name="Saw J.H."/>
            <person name="Jorgensen S.L."/>
            <person name="Zaremba-Niedzwiedzka K."/>
            <person name="Martijn J."/>
            <person name="Lind A.E."/>
            <person name="van Eijk R."/>
            <person name="Schleper C."/>
            <person name="Guy L."/>
            <person name="Ettema T.J."/>
        </authorList>
    </citation>
    <scope>NUCLEOTIDE SEQUENCE</scope>
</reference>
<dbReference type="GO" id="GO:0005829">
    <property type="term" value="C:cytosol"/>
    <property type="evidence" value="ECO:0007669"/>
    <property type="project" value="TreeGrafter"/>
</dbReference>
<proteinExistence type="predicted"/>
<evidence type="ECO:0008006" key="4">
    <source>
        <dbReference type="Google" id="ProtNLM"/>
    </source>
</evidence>
<keyword evidence="2" id="KW-0808">Transferase</keyword>
<gene>
    <name evidence="3" type="ORF">LCGC14_2200080</name>
</gene>
<comment type="caution">
    <text evidence="3">The sequence shown here is derived from an EMBL/GenBank/DDBJ whole genome shotgun (WGS) entry which is preliminary data.</text>
</comment>
<dbReference type="Gene3D" id="3.40.50.2000">
    <property type="entry name" value="Glycogen Phosphorylase B"/>
    <property type="match status" value="1"/>
</dbReference>
<dbReference type="CDD" id="cd03789">
    <property type="entry name" value="GT9_LPS_heptosyltransferase"/>
    <property type="match status" value="1"/>
</dbReference>
<name>A0A0F9GCR0_9ZZZZ</name>
<dbReference type="EMBL" id="LAZR01028970">
    <property type="protein sequence ID" value="KKL60962.1"/>
    <property type="molecule type" value="Genomic_DNA"/>
</dbReference>
<dbReference type="Pfam" id="PF01075">
    <property type="entry name" value="Glyco_transf_9"/>
    <property type="match status" value="1"/>
</dbReference>